<dbReference type="NCBIfam" id="TIGR02937">
    <property type="entry name" value="sigma70-ECF"/>
    <property type="match status" value="1"/>
</dbReference>
<evidence type="ECO:0000256" key="4">
    <source>
        <dbReference type="ARBA" id="ARBA00023163"/>
    </source>
</evidence>
<evidence type="ECO:0000259" key="6">
    <source>
        <dbReference type="Pfam" id="PF08281"/>
    </source>
</evidence>
<keyword evidence="9" id="KW-1185">Reference proteome</keyword>
<evidence type="ECO:0000313" key="8">
    <source>
        <dbReference type="EMBL" id="MBB5133874.1"/>
    </source>
</evidence>
<feature type="domain" description="DUF6596" evidence="7">
    <location>
        <begin position="183"/>
        <end position="283"/>
    </location>
</feature>
<dbReference type="InterPro" id="IPR013325">
    <property type="entry name" value="RNA_pol_sigma_r2"/>
</dbReference>
<dbReference type="GO" id="GO:0016987">
    <property type="term" value="F:sigma factor activity"/>
    <property type="evidence" value="ECO:0007669"/>
    <property type="project" value="UniProtKB-KW"/>
</dbReference>
<evidence type="ECO:0000256" key="2">
    <source>
        <dbReference type="ARBA" id="ARBA00023015"/>
    </source>
</evidence>
<comment type="caution">
    <text evidence="8">The sequence shown here is derived from an EMBL/GenBank/DDBJ whole genome shotgun (WGS) entry which is preliminary data.</text>
</comment>
<dbReference type="PANTHER" id="PTHR47756:SF2">
    <property type="entry name" value="BLL6612 PROTEIN"/>
    <property type="match status" value="1"/>
</dbReference>
<evidence type="ECO:0000259" key="7">
    <source>
        <dbReference type="Pfam" id="PF20239"/>
    </source>
</evidence>
<feature type="domain" description="RNA polymerase sigma factor 70 region 4 type 2" evidence="6">
    <location>
        <begin position="114"/>
        <end position="165"/>
    </location>
</feature>
<dbReference type="InterPro" id="IPR036388">
    <property type="entry name" value="WH-like_DNA-bd_sf"/>
</dbReference>
<dbReference type="Pfam" id="PF20239">
    <property type="entry name" value="DUF6596"/>
    <property type="match status" value="1"/>
</dbReference>
<keyword evidence="2" id="KW-0805">Transcription regulation</keyword>
<evidence type="ECO:0000313" key="9">
    <source>
        <dbReference type="Proteomes" id="UP000578449"/>
    </source>
</evidence>
<dbReference type="InterPro" id="IPR011990">
    <property type="entry name" value="TPR-like_helical_dom_sf"/>
</dbReference>
<dbReference type="InterPro" id="IPR013324">
    <property type="entry name" value="RNA_pol_sigma_r3/r4-like"/>
</dbReference>
<dbReference type="InterPro" id="IPR007627">
    <property type="entry name" value="RNA_pol_sigma70_r2"/>
</dbReference>
<dbReference type="Gene3D" id="1.10.1740.10">
    <property type="match status" value="1"/>
</dbReference>
<dbReference type="GO" id="GO:0006352">
    <property type="term" value="P:DNA-templated transcription initiation"/>
    <property type="evidence" value="ECO:0007669"/>
    <property type="project" value="InterPro"/>
</dbReference>
<accession>A0A840NYB4</accession>
<evidence type="ECO:0000256" key="1">
    <source>
        <dbReference type="ARBA" id="ARBA00010641"/>
    </source>
</evidence>
<sequence>MSVPPRIEDLLRELAPQVLGALTRRYGHFDLAEEAVQEALLAAATQWPGQGVPENPPGWMTTVATRRMTDLLRSEQARRRREQQEALRALPGDLLAPAADAAPAEDADDSLLLLFMCCHPALNPPAQVALTLRAVGGLTTAEIARALLLPEATLAQRITRAKKRIVEAGGRFRMPGEQDRTRRLDVVLHVLYLIFNEGYTATSGESLHRGELCAEAIRLARMVHRSLPDVPEVNGLLAEMLLTDARRPARIGPDGELVPLAEQDRGLWNRSMIDEGIALLTAALPRRRPGPYQLQAAIAAVHAEAPRFEDTDWAQIVALYEVLDRLADNPVVTLNRAVAVAMLNGPAAGLALLEKAARDQRMAGHHRPHAVRGHLLEQAGDKAAAVAEYRTAARLTTSLPERRYLLTRAARLDGTDGNPAPPGP</sequence>
<dbReference type="Gene3D" id="1.10.10.10">
    <property type="entry name" value="Winged helix-like DNA-binding domain superfamily/Winged helix DNA-binding domain"/>
    <property type="match status" value="1"/>
</dbReference>
<dbReference type="InterPro" id="IPR014284">
    <property type="entry name" value="RNA_pol_sigma-70_dom"/>
</dbReference>
<dbReference type="InterPro" id="IPR013249">
    <property type="entry name" value="RNA_pol_sigma70_r4_t2"/>
</dbReference>
<dbReference type="Gene3D" id="1.25.40.10">
    <property type="entry name" value="Tetratricopeptide repeat domain"/>
    <property type="match status" value="1"/>
</dbReference>
<evidence type="ECO:0000256" key="3">
    <source>
        <dbReference type="ARBA" id="ARBA00023082"/>
    </source>
</evidence>
<comment type="similarity">
    <text evidence="1">Belongs to the sigma-70 factor family. ECF subfamily.</text>
</comment>
<dbReference type="SUPFAM" id="SSF88946">
    <property type="entry name" value="Sigma2 domain of RNA polymerase sigma factors"/>
    <property type="match status" value="1"/>
</dbReference>
<dbReference type="PANTHER" id="PTHR47756">
    <property type="entry name" value="BLL6612 PROTEIN-RELATED"/>
    <property type="match status" value="1"/>
</dbReference>
<protein>
    <submittedName>
        <fullName evidence="8">RNA polymerase sigma factor (Sigma-70 family)</fullName>
    </submittedName>
</protein>
<dbReference type="Proteomes" id="UP000578449">
    <property type="component" value="Unassembled WGS sequence"/>
</dbReference>
<keyword evidence="4" id="KW-0804">Transcription</keyword>
<dbReference type="Pfam" id="PF04542">
    <property type="entry name" value="Sigma70_r2"/>
    <property type="match status" value="1"/>
</dbReference>
<evidence type="ECO:0000259" key="5">
    <source>
        <dbReference type="Pfam" id="PF04542"/>
    </source>
</evidence>
<reference evidence="8 9" key="1">
    <citation type="submission" date="2020-08" db="EMBL/GenBank/DDBJ databases">
        <title>Genomic Encyclopedia of Type Strains, Phase IV (KMG-IV): sequencing the most valuable type-strain genomes for metagenomic binning, comparative biology and taxonomic classification.</title>
        <authorList>
            <person name="Goeker M."/>
        </authorList>
    </citation>
    <scope>NUCLEOTIDE SEQUENCE [LARGE SCALE GENOMIC DNA]</scope>
    <source>
        <strain evidence="8 9">DSM 45615</strain>
    </source>
</reference>
<dbReference type="Pfam" id="PF08281">
    <property type="entry name" value="Sigma70_r4_2"/>
    <property type="match status" value="1"/>
</dbReference>
<dbReference type="InterPro" id="IPR046531">
    <property type="entry name" value="DUF6596"/>
</dbReference>
<dbReference type="SUPFAM" id="SSF88659">
    <property type="entry name" value="Sigma3 and sigma4 domains of RNA polymerase sigma factors"/>
    <property type="match status" value="1"/>
</dbReference>
<proteinExistence type="inferred from homology"/>
<gene>
    <name evidence="8" type="ORF">HNP84_003600</name>
</gene>
<dbReference type="AlphaFoldDB" id="A0A840NYB4"/>
<name>A0A840NYB4_9ACTN</name>
<dbReference type="SUPFAM" id="SSF48452">
    <property type="entry name" value="TPR-like"/>
    <property type="match status" value="1"/>
</dbReference>
<keyword evidence="3" id="KW-0731">Sigma factor</keyword>
<dbReference type="RefSeq" id="WP_185050824.1">
    <property type="nucleotide sequence ID" value="NZ_BAABIX010000058.1"/>
</dbReference>
<feature type="domain" description="RNA polymerase sigma-70 region 2" evidence="5">
    <location>
        <begin position="10"/>
        <end position="76"/>
    </location>
</feature>
<dbReference type="EMBL" id="JACHGN010000007">
    <property type="protein sequence ID" value="MBB5133874.1"/>
    <property type="molecule type" value="Genomic_DNA"/>
</dbReference>
<dbReference type="GO" id="GO:0003677">
    <property type="term" value="F:DNA binding"/>
    <property type="evidence" value="ECO:0007669"/>
    <property type="project" value="InterPro"/>
</dbReference>
<organism evidence="8 9">
    <name type="scientific">Thermocatellispora tengchongensis</name>
    <dbReference type="NCBI Taxonomy" id="1073253"/>
    <lineage>
        <taxon>Bacteria</taxon>
        <taxon>Bacillati</taxon>
        <taxon>Actinomycetota</taxon>
        <taxon>Actinomycetes</taxon>
        <taxon>Streptosporangiales</taxon>
        <taxon>Streptosporangiaceae</taxon>
        <taxon>Thermocatellispora</taxon>
    </lineage>
</organism>